<evidence type="ECO:0000313" key="2">
    <source>
        <dbReference type="EMBL" id="NMH79816.1"/>
    </source>
</evidence>
<name>A0ABX1RHE1_9PSEU</name>
<dbReference type="Gene3D" id="2.30.38.10">
    <property type="entry name" value="Luciferase, Domain 3"/>
    <property type="match status" value="1"/>
</dbReference>
<feature type="compositionally biased region" description="Polar residues" evidence="1">
    <location>
        <begin position="1"/>
        <end position="18"/>
    </location>
</feature>
<comment type="caution">
    <text evidence="2">The sequence shown here is derived from an EMBL/GenBank/DDBJ whole genome shotgun (WGS) entry which is preliminary data.</text>
</comment>
<evidence type="ECO:0000313" key="3">
    <source>
        <dbReference type="Proteomes" id="UP001296706"/>
    </source>
</evidence>
<feature type="region of interest" description="Disordered" evidence="1">
    <location>
        <begin position="1"/>
        <end position="48"/>
    </location>
</feature>
<dbReference type="Proteomes" id="UP001296706">
    <property type="component" value="Unassembled WGS sequence"/>
</dbReference>
<reference evidence="2 3" key="1">
    <citation type="submission" date="2020-04" db="EMBL/GenBank/DDBJ databases">
        <authorList>
            <person name="Klaysubun C."/>
            <person name="Duangmal K."/>
            <person name="Lipun K."/>
        </authorList>
    </citation>
    <scope>NUCLEOTIDE SEQUENCE [LARGE SCALE GENOMIC DNA]</scope>
    <source>
        <strain evidence="2 3">JCM 11839</strain>
    </source>
</reference>
<gene>
    <name evidence="2" type="ORF">HF577_22325</name>
</gene>
<feature type="compositionally biased region" description="Low complexity" evidence="1">
    <location>
        <begin position="25"/>
        <end position="46"/>
    </location>
</feature>
<organism evidence="2 3">
    <name type="scientific">Pseudonocardia xinjiangensis</name>
    <dbReference type="NCBI Taxonomy" id="75289"/>
    <lineage>
        <taxon>Bacteria</taxon>
        <taxon>Bacillati</taxon>
        <taxon>Actinomycetota</taxon>
        <taxon>Actinomycetes</taxon>
        <taxon>Pseudonocardiales</taxon>
        <taxon>Pseudonocardiaceae</taxon>
        <taxon>Pseudonocardia</taxon>
    </lineage>
</organism>
<dbReference type="SUPFAM" id="SSF56801">
    <property type="entry name" value="Acetyl-CoA synthetase-like"/>
    <property type="match status" value="1"/>
</dbReference>
<evidence type="ECO:0000256" key="1">
    <source>
        <dbReference type="SAM" id="MobiDB-lite"/>
    </source>
</evidence>
<proteinExistence type="predicted"/>
<protein>
    <submittedName>
        <fullName evidence="2">Uncharacterized protein</fullName>
    </submittedName>
</protein>
<keyword evidence="3" id="KW-1185">Reference proteome</keyword>
<sequence length="110" mass="11086">MSSSELQSTSTIGRSSGSAHAIGCSAGSIPASRSSTSTSAAGTGITKDQPARLFVRGSGVCLATVGRDSGTMTVIADHDDGWYDTGDLAVPDRRGGIRLMGRVGDRIGGL</sequence>
<dbReference type="EMBL" id="JAAXKY010000079">
    <property type="protein sequence ID" value="NMH79816.1"/>
    <property type="molecule type" value="Genomic_DNA"/>
</dbReference>
<accession>A0ABX1RHE1</accession>